<feature type="compositionally biased region" description="Basic and acidic residues" evidence="1">
    <location>
        <begin position="766"/>
        <end position="777"/>
    </location>
</feature>
<name>A0ABQ7IEL3_9HELO</name>
<dbReference type="RefSeq" id="XP_038807641.1">
    <property type="nucleotide sequence ID" value="XM_038956182.1"/>
</dbReference>
<feature type="compositionally biased region" description="Low complexity" evidence="1">
    <location>
        <begin position="27"/>
        <end position="42"/>
    </location>
</feature>
<protein>
    <submittedName>
        <fullName evidence="2">Uncharacterized protein</fullName>
    </submittedName>
</protein>
<feature type="compositionally biased region" description="Polar residues" evidence="1">
    <location>
        <begin position="607"/>
        <end position="632"/>
    </location>
</feature>
<comment type="caution">
    <text evidence="2">The sequence shown here is derived from an EMBL/GenBank/DDBJ whole genome shotgun (WGS) entry which is preliminary data.</text>
</comment>
<dbReference type="EMBL" id="RCSX01000022">
    <property type="protein sequence ID" value="KAF7921712.1"/>
    <property type="molecule type" value="Genomic_DNA"/>
</dbReference>
<feature type="compositionally biased region" description="Polar residues" evidence="1">
    <location>
        <begin position="652"/>
        <end position="672"/>
    </location>
</feature>
<evidence type="ECO:0000313" key="3">
    <source>
        <dbReference type="Proteomes" id="UP000783213"/>
    </source>
</evidence>
<dbReference type="Proteomes" id="UP000783213">
    <property type="component" value="Unassembled WGS sequence"/>
</dbReference>
<evidence type="ECO:0000313" key="2">
    <source>
        <dbReference type="EMBL" id="KAF7921712.1"/>
    </source>
</evidence>
<sequence length="801" mass="89370">MGANAIKKQKLAERIKSGQAEQLAERSQSTQSQQLPAQSQKQVANANRGKGKENADVIDLTEPSLTATPYNLIQTVARERYPVLSFVGSIARGNVQASLQVRQPDPRYLGDLKNLQRDLALEDRVQYDANNDQATEPNQDDIHGVHQLMMAYWSETVLHDYMPLDPERHGTLLANAKESIFHQEPIHFTDGLPYASNGTPLPTSVKLSDLLLGLIWQYAPPNVDLHVLWPADFDRFNEPYADRSNVGNSCAPRIHCLDYPQGGELVRDRRIGFIQILDGDGEIEWICVLGGEGYRMTGDDFLTIQIEFHHRFVEIERFARPQAVKSPSSELSRRALRDPAHHARRDQVSMFEAAYRQLLSYQNATIRQTLGVKPSRGVIFNKVMPWDFTSHVFQSAMLSQTISNRYRDMHDELWETAKVAMREYETTIQLNSASNELLTARRNLAQSINANSSLDVELRRALSRVPEPVTLLDTVPHEIMPEHHRHVIRQTCDAIRQLCGDVQQPHIAFDSNGVFVENHDPIIEPERIRTMFMDSYRDDTLTKLILGEIRPPSDAPQRKFSSHPPLAPSDKMGSSTKPSTPAKTLLFGKSSHGTSTGRRCTTDQHPVKTSQVSPSGPAPQSSNLSPSVQANCSGGDVDDASSATIQGDLPRTPTTSSKNTPLYNRSGSSGSEGVSFDLGSGSAGKRSNKETSTGSTHSDFLAHYGTVMTKAECRRQVVANNDYLPRFLRLPSEIDENREPSWLRSFVGGDDYGTDGAGDSDTGVHWGEEESRTRGGEMRNVLRRAVDHAWEKLRELSLHRG</sequence>
<dbReference type="GeneID" id="62235332"/>
<feature type="region of interest" description="Disordered" evidence="1">
    <location>
        <begin position="548"/>
        <end position="698"/>
    </location>
</feature>
<gene>
    <name evidence="2" type="ORF">EAE98_008559</name>
</gene>
<keyword evidence="3" id="KW-1185">Reference proteome</keyword>
<feature type="region of interest" description="Disordered" evidence="1">
    <location>
        <begin position="1"/>
        <end position="54"/>
    </location>
</feature>
<feature type="region of interest" description="Disordered" evidence="1">
    <location>
        <begin position="753"/>
        <end position="777"/>
    </location>
</feature>
<feature type="compositionally biased region" description="Polar residues" evidence="1">
    <location>
        <begin position="572"/>
        <end position="582"/>
    </location>
</feature>
<organism evidence="2 3">
    <name type="scientific">Botrytis deweyae</name>
    <dbReference type="NCBI Taxonomy" id="2478750"/>
    <lineage>
        <taxon>Eukaryota</taxon>
        <taxon>Fungi</taxon>
        <taxon>Dikarya</taxon>
        <taxon>Ascomycota</taxon>
        <taxon>Pezizomycotina</taxon>
        <taxon>Leotiomycetes</taxon>
        <taxon>Helotiales</taxon>
        <taxon>Sclerotiniaceae</taxon>
        <taxon>Botrytis</taxon>
    </lineage>
</organism>
<reference evidence="2 3" key="1">
    <citation type="journal article" date="2020" name="Genome Biol. Evol.">
        <title>Comparative genomics of Sclerotiniaceae.</title>
        <authorList>
            <person name="Valero Jimenez C.A."/>
            <person name="Steentjes M."/>
            <person name="Scholten O.E."/>
            <person name="Van Kan J.A.L."/>
        </authorList>
    </citation>
    <scope>NUCLEOTIDE SEQUENCE [LARGE SCALE GENOMIC DNA]</scope>
    <source>
        <strain evidence="2 3">B1</strain>
    </source>
</reference>
<evidence type="ECO:0000256" key="1">
    <source>
        <dbReference type="SAM" id="MobiDB-lite"/>
    </source>
</evidence>
<proteinExistence type="predicted"/>
<accession>A0ABQ7IEL3</accession>